<dbReference type="InterPro" id="IPR027304">
    <property type="entry name" value="Trigger_fact/SurA_dom_sf"/>
</dbReference>
<dbReference type="eggNOG" id="COG0760">
    <property type="taxonomic scope" value="Bacteria"/>
</dbReference>
<dbReference type="SUPFAM" id="SSF54534">
    <property type="entry name" value="FKBP-like"/>
    <property type="match status" value="1"/>
</dbReference>
<dbReference type="EMBL" id="ABCK01000023">
    <property type="protein sequence ID" value="EDM25860.1"/>
    <property type="molecule type" value="Genomic_DNA"/>
</dbReference>
<evidence type="ECO:0000313" key="4">
    <source>
        <dbReference type="Proteomes" id="UP000004947"/>
    </source>
</evidence>
<evidence type="ECO:0000259" key="2">
    <source>
        <dbReference type="Pfam" id="PF13145"/>
    </source>
</evidence>
<dbReference type="RefSeq" id="WP_007280385.1">
    <property type="nucleotide sequence ID" value="NZ_ABCK01000023.1"/>
</dbReference>
<keyword evidence="3" id="KW-0413">Isomerase</keyword>
<dbReference type="SUPFAM" id="SSF109998">
    <property type="entry name" value="Triger factor/SurA peptide-binding domain-like"/>
    <property type="match status" value="1"/>
</dbReference>
<dbReference type="AlphaFoldDB" id="A6DRB3"/>
<dbReference type="Pfam" id="PF13145">
    <property type="entry name" value="Rotamase_2"/>
    <property type="match status" value="1"/>
</dbReference>
<feature type="domain" description="PpiC" evidence="2">
    <location>
        <begin position="153"/>
        <end position="275"/>
    </location>
</feature>
<dbReference type="Proteomes" id="UP000004947">
    <property type="component" value="Unassembled WGS sequence"/>
</dbReference>
<dbReference type="InterPro" id="IPR000297">
    <property type="entry name" value="PPIase_PpiC"/>
</dbReference>
<keyword evidence="1" id="KW-0732">Signal</keyword>
<gene>
    <name evidence="3" type="ORF">LNTAR_01597</name>
</gene>
<dbReference type="InterPro" id="IPR046357">
    <property type="entry name" value="PPIase_dom_sf"/>
</dbReference>
<dbReference type="PANTHER" id="PTHR47637">
    <property type="entry name" value="CHAPERONE SURA"/>
    <property type="match status" value="1"/>
</dbReference>
<sequence length="308" mass="36131">MKYFALITLLCLSSFAGRVYKVSIMAKVNGHIITSYDIQELSYREEMRLRQIFNGPELPSRIVDLRRRALDILIEEQLILDHFNSNDAYQVPSSLLEERIEKSIARRFGSDRDKFYDMLHQKDMTVEEYREEIERGIILELMRMEFIRKKIVVTPHDIALYFAENKAEFATPSQMHIKLIILSKDKSKYDERVTKLKQELKDGKSFDELMPQSDSQFNGDLGFLKMTDIRPDFLEALKDKKAGEYITIEETTQMLFVQLSEVRKSAVPPLEDISDQIKSKLSSDQEKQYREEFIGDLKRGAKIEKYVE</sequence>
<evidence type="ECO:0000256" key="1">
    <source>
        <dbReference type="ARBA" id="ARBA00022729"/>
    </source>
</evidence>
<dbReference type="InterPro" id="IPR050280">
    <property type="entry name" value="OMP_Chaperone_SurA"/>
</dbReference>
<protein>
    <submittedName>
        <fullName evidence="3">PpiC-type peptidyl-prolyl cis-trans isomerase</fullName>
    </submittedName>
</protein>
<accession>A6DRB3</accession>
<comment type="caution">
    <text evidence="3">The sequence shown here is derived from an EMBL/GenBank/DDBJ whole genome shotgun (WGS) entry which is preliminary data.</text>
</comment>
<proteinExistence type="predicted"/>
<keyword evidence="4" id="KW-1185">Reference proteome</keyword>
<dbReference type="STRING" id="313628.LNTAR_01597"/>
<evidence type="ECO:0000313" key="3">
    <source>
        <dbReference type="EMBL" id="EDM25860.1"/>
    </source>
</evidence>
<dbReference type="Gene3D" id="1.10.4030.10">
    <property type="entry name" value="Porin chaperone SurA, peptide-binding domain"/>
    <property type="match status" value="1"/>
</dbReference>
<name>A6DRB3_9BACT</name>
<dbReference type="PANTHER" id="PTHR47637:SF1">
    <property type="entry name" value="CHAPERONE SURA"/>
    <property type="match status" value="1"/>
</dbReference>
<reference evidence="3 4" key="1">
    <citation type="journal article" date="2010" name="J. Bacteriol.">
        <title>Genome sequence of Lentisphaera araneosa HTCC2155T, the type species of the order Lentisphaerales in the phylum Lentisphaerae.</title>
        <authorList>
            <person name="Thrash J.C."/>
            <person name="Cho J.C."/>
            <person name="Vergin K.L."/>
            <person name="Morris R.M."/>
            <person name="Giovannoni S.J."/>
        </authorList>
    </citation>
    <scope>NUCLEOTIDE SEQUENCE [LARGE SCALE GENOMIC DNA]</scope>
    <source>
        <strain evidence="3 4">HTCC2155</strain>
    </source>
</reference>
<organism evidence="3 4">
    <name type="scientific">Lentisphaera araneosa HTCC2155</name>
    <dbReference type="NCBI Taxonomy" id="313628"/>
    <lineage>
        <taxon>Bacteria</taxon>
        <taxon>Pseudomonadati</taxon>
        <taxon>Lentisphaerota</taxon>
        <taxon>Lentisphaeria</taxon>
        <taxon>Lentisphaerales</taxon>
        <taxon>Lentisphaeraceae</taxon>
        <taxon>Lentisphaera</taxon>
    </lineage>
</organism>
<dbReference type="OrthoDB" id="14196at2"/>
<dbReference type="Pfam" id="PF13624">
    <property type="entry name" value="SurA_N_3"/>
    <property type="match status" value="1"/>
</dbReference>
<dbReference type="GO" id="GO:0003755">
    <property type="term" value="F:peptidyl-prolyl cis-trans isomerase activity"/>
    <property type="evidence" value="ECO:0007669"/>
    <property type="project" value="InterPro"/>
</dbReference>
<dbReference type="Gene3D" id="3.10.50.40">
    <property type="match status" value="1"/>
</dbReference>